<keyword evidence="1" id="KW-1133">Transmembrane helix</keyword>
<protein>
    <submittedName>
        <fullName evidence="2">Uncharacterized protein</fullName>
    </submittedName>
</protein>
<sequence length="796" mass="87835">MQVTLLKDASREEDVELQTHAAGGPRRVVKGPSRWSDNAWDTIRRAVFVTIYVVALILSSTLVCTWITDAIRALRQDHMGQQFSLEAAMLSFHTYGVMYSMCMDVAVRENLMQTARGWKHEQVKFKTAVEASQAVVDAMAMHTNECKDALRQVHATLQASNAHLKCTTTADLLELETLNNAWAMRQPVSESWLLLETSNATRNGTMDGDVTTITEGHKAGLIRRLNESNLAMQRAVEMGADEANSRFDRMQQIATSLQDSLTFPSATNGLPIAMGQALQSTQESLREIKSMWTAMEPVLAMAGAKSVPPTLVLNEMDANLDMMIQVEQSWSRQLENLQRAINDTHVDAEHLREAVMVYSGDVSAELQLLSNDVNQSTGDIAAYSNWTIRTALLQQKRRPDGLYFPPLGMANWTNKSSHGNSSTPQSYGLDIHLEGIVLTVPIDMVGRVVVAIALAIKVWNKSYASIPHLDNQGITTIRTMADWLDVFRCRHSASSVLYSLSTIQLMPYFWAILVMTVCSGATFGFVVPVNRMHIRACSSLTSTDKAATSLGGFLVNLAAKHAQADGDVQAMEGYAQLQSIHDRTCTTYQHQLDALNGAAVANASVWMDDYSHLHALVKLFGQCNRSTSTATTNASMLGMCGVQPAILRERIVAANWACPPKNWTLESIKAPCTMALTQEFKDTEGKAHGCALERRILETVAMWWVWLVLLGMLNLMRLVLMKIVAMTLWRALSGGRMPFVGFVGDDGAVLDQNQLTYRFERQLDEYILLGRLHAICAAIVFAIGVALIAATLSSLA</sequence>
<feature type="transmembrane region" description="Helical" evidence="1">
    <location>
        <begin position="772"/>
        <end position="792"/>
    </location>
</feature>
<evidence type="ECO:0000256" key="1">
    <source>
        <dbReference type="SAM" id="Phobius"/>
    </source>
</evidence>
<dbReference type="AlphaFoldDB" id="A0A024UQ06"/>
<feature type="transmembrane region" description="Helical" evidence="1">
    <location>
        <begin position="46"/>
        <end position="71"/>
    </location>
</feature>
<proteinExistence type="predicted"/>
<dbReference type="RefSeq" id="XP_008862316.1">
    <property type="nucleotide sequence ID" value="XM_008864094.1"/>
</dbReference>
<organism evidence="2">
    <name type="scientific">Aphanomyces invadans</name>
    <dbReference type="NCBI Taxonomy" id="157072"/>
    <lineage>
        <taxon>Eukaryota</taxon>
        <taxon>Sar</taxon>
        <taxon>Stramenopiles</taxon>
        <taxon>Oomycota</taxon>
        <taxon>Saprolegniomycetes</taxon>
        <taxon>Saprolegniales</taxon>
        <taxon>Verrucalvaceae</taxon>
        <taxon>Aphanomyces</taxon>
    </lineage>
</organism>
<keyword evidence="1" id="KW-0812">Transmembrane</keyword>
<accession>A0A024UQ06</accession>
<dbReference type="OrthoDB" id="63729at2759"/>
<feature type="transmembrane region" description="Helical" evidence="1">
    <location>
        <begin position="508"/>
        <end position="529"/>
    </location>
</feature>
<keyword evidence="1" id="KW-0472">Membrane</keyword>
<dbReference type="eggNOG" id="ENOG502RZTJ">
    <property type="taxonomic scope" value="Eukaryota"/>
</dbReference>
<reference evidence="2" key="1">
    <citation type="submission" date="2013-12" db="EMBL/GenBank/DDBJ databases">
        <title>The Genome Sequence of Aphanomyces invadans NJM9701.</title>
        <authorList>
            <consortium name="The Broad Institute Genomics Platform"/>
            <person name="Russ C."/>
            <person name="Tyler B."/>
            <person name="van West P."/>
            <person name="Dieguez-Uribeondo J."/>
            <person name="Young S.K."/>
            <person name="Zeng Q."/>
            <person name="Gargeya S."/>
            <person name="Fitzgerald M."/>
            <person name="Abouelleil A."/>
            <person name="Alvarado L."/>
            <person name="Chapman S.B."/>
            <person name="Gainer-Dewar J."/>
            <person name="Goldberg J."/>
            <person name="Griggs A."/>
            <person name="Gujja S."/>
            <person name="Hansen M."/>
            <person name="Howarth C."/>
            <person name="Imamovic A."/>
            <person name="Ireland A."/>
            <person name="Larimer J."/>
            <person name="McCowan C."/>
            <person name="Murphy C."/>
            <person name="Pearson M."/>
            <person name="Poon T.W."/>
            <person name="Priest M."/>
            <person name="Roberts A."/>
            <person name="Saif S."/>
            <person name="Shea T."/>
            <person name="Sykes S."/>
            <person name="Wortman J."/>
            <person name="Nusbaum C."/>
            <person name="Birren B."/>
        </authorList>
    </citation>
    <scope>NUCLEOTIDE SEQUENCE [LARGE SCALE GENOMIC DNA]</scope>
    <source>
        <strain evidence="2">NJM9701</strain>
    </source>
</reference>
<evidence type="ECO:0000313" key="2">
    <source>
        <dbReference type="EMBL" id="ETW08511.1"/>
    </source>
</evidence>
<dbReference type="EMBL" id="KI913953">
    <property type="protein sequence ID" value="ETW08511.1"/>
    <property type="molecule type" value="Genomic_DNA"/>
</dbReference>
<gene>
    <name evidence="2" type="ORF">H310_01076</name>
</gene>
<dbReference type="VEuPathDB" id="FungiDB:H310_01076"/>
<feature type="transmembrane region" description="Helical" evidence="1">
    <location>
        <begin position="703"/>
        <end position="729"/>
    </location>
</feature>
<name>A0A024UQ06_9STRA</name>
<dbReference type="GeneID" id="20078126"/>